<dbReference type="Proteomes" id="UP001197236">
    <property type="component" value="Unassembled WGS sequence"/>
</dbReference>
<keyword evidence="2" id="KW-1185">Reference proteome</keyword>
<protein>
    <submittedName>
        <fullName evidence="1">Uncharacterized protein</fullName>
    </submittedName>
</protein>
<reference evidence="1 2" key="1">
    <citation type="submission" date="2021-07" db="EMBL/GenBank/DDBJ databases">
        <title>A novel phosphonate cluster across the Pantoea species complex is important for pathogenicity in onion.</title>
        <authorList>
            <person name="Zhao M."/>
            <person name="Stice S."/>
            <person name="Shin G.Y."/>
            <person name="Coutinho T."/>
            <person name="Gitaitis R."/>
            <person name="Kvitko B."/>
            <person name="Dutta B."/>
        </authorList>
    </citation>
    <scope>NUCLEOTIDE SEQUENCE [LARGE SCALE GENOMIC DNA]</scope>
    <source>
        <strain evidence="1 2">BD 382</strain>
    </source>
</reference>
<name>A0ABS6VCV8_9GAMM</name>
<proteinExistence type="predicted"/>
<accession>A0ABS6VCV8</accession>
<evidence type="ECO:0000313" key="1">
    <source>
        <dbReference type="EMBL" id="MBW1257134.1"/>
    </source>
</evidence>
<gene>
    <name evidence="1" type="ORF">KYI95_07920</name>
</gene>
<dbReference type="EMBL" id="JAHVXZ010000003">
    <property type="protein sequence ID" value="MBW1257134.1"/>
    <property type="molecule type" value="Genomic_DNA"/>
</dbReference>
<comment type="caution">
    <text evidence="1">The sequence shown here is derived from an EMBL/GenBank/DDBJ whole genome shotgun (WGS) entry which is preliminary data.</text>
</comment>
<sequence>MSYFKYQTPEALAAWDKLQADQKQMRAEGAKFSALFGGRPVYSNDISRSRFHGVKFDDAFYVAKELWTKPTSSTGFASWPKARAPKGLSEEYKALTEIWKANHPSASVDNDEFYKAVGFDWGMLLICGFTYFAFNGSVYVSTKAKPQDGYGALEIVGSEFDKAKAGYLDAQA</sequence>
<dbReference type="RefSeq" id="WP_218995225.1">
    <property type="nucleotide sequence ID" value="NZ_JAHVXU010000003.1"/>
</dbReference>
<evidence type="ECO:0000313" key="2">
    <source>
        <dbReference type="Proteomes" id="UP001197236"/>
    </source>
</evidence>
<organism evidence="1 2">
    <name type="scientific">Pantoea allii</name>
    <dbReference type="NCBI Taxonomy" id="574096"/>
    <lineage>
        <taxon>Bacteria</taxon>
        <taxon>Pseudomonadati</taxon>
        <taxon>Pseudomonadota</taxon>
        <taxon>Gammaproteobacteria</taxon>
        <taxon>Enterobacterales</taxon>
        <taxon>Erwiniaceae</taxon>
        <taxon>Pantoea</taxon>
    </lineage>
</organism>